<dbReference type="EMBL" id="CP043494">
    <property type="protein sequence ID" value="WNG50913.1"/>
    <property type="molecule type" value="Genomic_DNA"/>
</dbReference>
<keyword evidence="2" id="KW-1185">Reference proteome</keyword>
<protein>
    <recommendedName>
        <fullName evidence="3">Lipoprotein</fullName>
    </recommendedName>
</protein>
<gene>
    <name evidence="1" type="ORF">F0U60_47375</name>
</gene>
<dbReference type="RefSeq" id="WP_395810564.1">
    <property type="nucleotide sequence ID" value="NZ_CP043494.1"/>
</dbReference>
<dbReference type="Proteomes" id="UP001611383">
    <property type="component" value="Chromosome"/>
</dbReference>
<organism evidence="1 2">
    <name type="scientific">Archangium minus</name>
    <dbReference type="NCBI Taxonomy" id="83450"/>
    <lineage>
        <taxon>Bacteria</taxon>
        <taxon>Pseudomonadati</taxon>
        <taxon>Myxococcota</taxon>
        <taxon>Myxococcia</taxon>
        <taxon>Myxococcales</taxon>
        <taxon>Cystobacterineae</taxon>
        <taxon>Archangiaceae</taxon>
        <taxon>Archangium</taxon>
    </lineage>
</organism>
<evidence type="ECO:0008006" key="3">
    <source>
        <dbReference type="Google" id="ProtNLM"/>
    </source>
</evidence>
<sequence length="121" mass="13307">MLTQVQFAGQALQLGERDGRCVLLRGETLVVPLAISAPCRFSPDRRGKVRIEPFNRGSRIVLVEHVRPAPRMAGEERPSCIRESQAVREIRGVLEAGTVIPSSSCGHGPTDQKLFVAGFEW</sequence>
<reference evidence="1 2" key="1">
    <citation type="submission" date="2019-08" db="EMBL/GenBank/DDBJ databases">
        <title>Archangium and Cystobacter genomes.</title>
        <authorList>
            <person name="Chen I.-C.K."/>
            <person name="Wielgoss S."/>
        </authorList>
    </citation>
    <scope>NUCLEOTIDE SEQUENCE [LARGE SCALE GENOMIC DNA]</scope>
    <source>
        <strain evidence="1 2">Cbm 6</strain>
    </source>
</reference>
<evidence type="ECO:0000313" key="1">
    <source>
        <dbReference type="EMBL" id="WNG50913.1"/>
    </source>
</evidence>
<evidence type="ECO:0000313" key="2">
    <source>
        <dbReference type="Proteomes" id="UP001611383"/>
    </source>
</evidence>
<name>A0ABY9X688_9BACT</name>
<proteinExistence type="predicted"/>
<accession>A0ABY9X688</accession>